<evidence type="ECO:0000259" key="5">
    <source>
        <dbReference type="Pfam" id="PF00389"/>
    </source>
</evidence>
<dbReference type="PROSITE" id="PS00671">
    <property type="entry name" value="D_2_HYDROXYACID_DH_3"/>
    <property type="match status" value="1"/>
</dbReference>
<dbReference type="FunFam" id="3.40.50.720:FF:000203">
    <property type="entry name" value="D-3-phosphoglycerate dehydrogenase (SerA)"/>
    <property type="match status" value="1"/>
</dbReference>
<dbReference type="Pfam" id="PF00389">
    <property type="entry name" value="2-Hacid_dh"/>
    <property type="match status" value="1"/>
</dbReference>
<keyword evidence="8" id="KW-1185">Reference proteome</keyword>
<evidence type="ECO:0000313" key="7">
    <source>
        <dbReference type="EMBL" id="OPJ59794.1"/>
    </source>
</evidence>
<evidence type="ECO:0000259" key="6">
    <source>
        <dbReference type="Pfam" id="PF02826"/>
    </source>
</evidence>
<name>A0A1V4IIY4_9CLOT</name>
<feature type="domain" description="D-isomer specific 2-hydroxyacid dehydrogenase NAD-binding" evidence="6">
    <location>
        <begin position="112"/>
        <end position="288"/>
    </location>
</feature>
<reference evidence="7 8" key="1">
    <citation type="submission" date="2017-03" db="EMBL/GenBank/DDBJ databases">
        <title>Genome sequence of Clostridium oryzae DSM 28571.</title>
        <authorList>
            <person name="Poehlein A."/>
            <person name="Daniel R."/>
        </authorList>
    </citation>
    <scope>NUCLEOTIDE SEQUENCE [LARGE SCALE GENOMIC DNA]</scope>
    <source>
        <strain evidence="7 8">DSM 28571</strain>
    </source>
</reference>
<dbReference type="InterPro" id="IPR050418">
    <property type="entry name" value="D-iso_2-hydroxyacid_DH_PdxB"/>
</dbReference>
<dbReference type="InterPro" id="IPR029753">
    <property type="entry name" value="D-isomer_DH_CS"/>
</dbReference>
<gene>
    <name evidence="7" type="ORF">CLORY_31390</name>
</gene>
<dbReference type="STRING" id="1450648.CLORY_31390"/>
<dbReference type="OrthoDB" id="9805416at2"/>
<dbReference type="PANTHER" id="PTHR43761">
    <property type="entry name" value="D-ISOMER SPECIFIC 2-HYDROXYACID DEHYDROGENASE FAMILY PROTEIN (AFU_ORTHOLOGUE AFUA_1G13630)"/>
    <property type="match status" value="1"/>
</dbReference>
<evidence type="ECO:0000256" key="4">
    <source>
        <dbReference type="RuleBase" id="RU003719"/>
    </source>
</evidence>
<dbReference type="PROSITE" id="PS00065">
    <property type="entry name" value="D_2_HYDROXYACID_DH_1"/>
    <property type="match status" value="1"/>
</dbReference>
<protein>
    <submittedName>
        <fullName evidence="7">Putative 2-hydroxyacid dehydrogenase</fullName>
        <ecNumber evidence="7">1.-.-.-</ecNumber>
    </submittedName>
</protein>
<evidence type="ECO:0000256" key="1">
    <source>
        <dbReference type="ARBA" id="ARBA00005854"/>
    </source>
</evidence>
<dbReference type="Proteomes" id="UP000190080">
    <property type="component" value="Unassembled WGS sequence"/>
</dbReference>
<dbReference type="AlphaFoldDB" id="A0A1V4IIY4"/>
<dbReference type="InterPro" id="IPR006139">
    <property type="entry name" value="D-isomer_2_OHA_DH_cat_dom"/>
</dbReference>
<comment type="caution">
    <text evidence="7">The sequence shown here is derived from an EMBL/GenBank/DDBJ whole genome shotgun (WGS) entry which is preliminary data.</text>
</comment>
<dbReference type="GO" id="GO:0016616">
    <property type="term" value="F:oxidoreductase activity, acting on the CH-OH group of donors, NAD or NADP as acceptor"/>
    <property type="evidence" value="ECO:0007669"/>
    <property type="project" value="InterPro"/>
</dbReference>
<dbReference type="InterPro" id="IPR029752">
    <property type="entry name" value="D-isomer_DH_CS1"/>
</dbReference>
<dbReference type="SUPFAM" id="SSF52283">
    <property type="entry name" value="Formate/glycerate dehydrogenase catalytic domain-like"/>
    <property type="match status" value="1"/>
</dbReference>
<dbReference type="Pfam" id="PF02826">
    <property type="entry name" value="2-Hacid_dh_C"/>
    <property type="match status" value="1"/>
</dbReference>
<dbReference type="PANTHER" id="PTHR43761:SF1">
    <property type="entry name" value="D-ISOMER SPECIFIC 2-HYDROXYACID DEHYDROGENASE CATALYTIC DOMAIN-CONTAINING PROTEIN-RELATED"/>
    <property type="match status" value="1"/>
</dbReference>
<keyword evidence="2 4" id="KW-0560">Oxidoreductase</keyword>
<proteinExistence type="inferred from homology"/>
<dbReference type="Gene3D" id="3.40.50.720">
    <property type="entry name" value="NAD(P)-binding Rossmann-like Domain"/>
    <property type="match status" value="2"/>
</dbReference>
<dbReference type="PROSITE" id="PS00670">
    <property type="entry name" value="D_2_HYDROXYACID_DH_2"/>
    <property type="match status" value="1"/>
</dbReference>
<dbReference type="InterPro" id="IPR006140">
    <property type="entry name" value="D-isomer_DH_NAD-bd"/>
</dbReference>
<dbReference type="SUPFAM" id="SSF51735">
    <property type="entry name" value="NAD(P)-binding Rossmann-fold domains"/>
    <property type="match status" value="1"/>
</dbReference>
<feature type="domain" description="D-isomer specific 2-hydroxyacid dehydrogenase catalytic" evidence="5">
    <location>
        <begin position="36"/>
        <end position="319"/>
    </location>
</feature>
<comment type="similarity">
    <text evidence="1 4">Belongs to the D-isomer specific 2-hydroxyacid dehydrogenase family.</text>
</comment>
<dbReference type="EC" id="1.-.-.-" evidence="7"/>
<evidence type="ECO:0000256" key="3">
    <source>
        <dbReference type="ARBA" id="ARBA00023027"/>
    </source>
</evidence>
<sequence length="319" mass="35865">MKNTVFLNAAKVNFDKNLDFSDLASITNLFQHEQCTSDEQLLEYSKDCNILISKELPITKEIIDKLPESVELICEAGTGYNNIDIQSARARNITVCNLPGYSSEAVAQLALTFILNFASSMITQQKMISQKDFSNFTKYLQVPHFELRNKTLGVIGAGSIGWQLIKLARAFDMKVLVHSRTEKNWADENTKFVSLDFLLKNSDFVSLHCPLNSDTKHMISKHTLKLMKKSSFIINTARGSLINEADLIDALKNKVIAGAGLDVLEQEPPSLENPLLFMDNVILTPHIGWKCIESRNRLIKLLYDNINGFIAEKPINVVN</sequence>
<accession>A0A1V4IIY4</accession>
<evidence type="ECO:0000313" key="8">
    <source>
        <dbReference type="Proteomes" id="UP000190080"/>
    </source>
</evidence>
<evidence type="ECO:0000256" key="2">
    <source>
        <dbReference type="ARBA" id="ARBA00023002"/>
    </source>
</evidence>
<keyword evidence="3" id="KW-0520">NAD</keyword>
<dbReference type="RefSeq" id="WP_079426146.1">
    <property type="nucleotide sequence ID" value="NZ_MZGV01000039.1"/>
</dbReference>
<dbReference type="EMBL" id="MZGV01000039">
    <property type="protein sequence ID" value="OPJ59794.1"/>
    <property type="molecule type" value="Genomic_DNA"/>
</dbReference>
<dbReference type="GO" id="GO:0051287">
    <property type="term" value="F:NAD binding"/>
    <property type="evidence" value="ECO:0007669"/>
    <property type="project" value="InterPro"/>
</dbReference>
<organism evidence="7 8">
    <name type="scientific">Clostridium oryzae</name>
    <dbReference type="NCBI Taxonomy" id="1450648"/>
    <lineage>
        <taxon>Bacteria</taxon>
        <taxon>Bacillati</taxon>
        <taxon>Bacillota</taxon>
        <taxon>Clostridia</taxon>
        <taxon>Eubacteriales</taxon>
        <taxon>Clostridiaceae</taxon>
        <taxon>Clostridium</taxon>
    </lineage>
</organism>
<dbReference type="InterPro" id="IPR036291">
    <property type="entry name" value="NAD(P)-bd_dom_sf"/>
</dbReference>